<dbReference type="Gene3D" id="1.10.630.10">
    <property type="entry name" value="Cytochrome P450"/>
    <property type="match status" value="1"/>
</dbReference>
<dbReference type="Proteomes" id="UP000886595">
    <property type="component" value="Unassembled WGS sequence"/>
</dbReference>
<dbReference type="SUPFAM" id="SSF48264">
    <property type="entry name" value="Cytochrome P450"/>
    <property type="match status" value="1"/>
</dbReference>
<evidence type="ECO:0000313" key="4">
    <source>
        <dbReference type="EMBL" id="KAG2311377.1"/>
    </source>
</evidence>
<dbReference type="EMBL" id="JAAMPC010000005">
    <property type="protein sequence ID" value="KAG2311377.1"/>
    <property type="molecule type" value="Genomic_DNA"/>
</dbReference>
<evidence type="ECO:0000256" key="1">
    <source>
        <dbReference type="ARBA" id="ARBA00010617"/>
    </source>
</evidence>
<comment type="caution">
    <text evidence="4">The sequence shown here is derived from an EMBL/GenBank/DDBJ whole genome shotgun (WGS) entry which is preliminary data.</text>
</comment>
<dbReference type="OrthoDB" id="1470350at2759"/>
<accession>A0A8X8ATS0</accession>
<dbReference type="InterPro" id="IPR036396">
    <property type="entry name" value="Cyt_P450_sf"/>
</dbReference>
<dbReference type="AlphaFoldDB" id="A0A8X8ATS0"/>
<gene>
    <name evidence="4" type="ORF">Bca52824_022934</name>
</gene>
<dbReference type="GO" id="GO:0004497">
    <property type="term" value="F:monooxygenase activity"/>
    <property type="evidence" value="ECO:0007669"/>
    <property type="project" value="InterPro"/>
</dbReference>
<dbReference type="GO" id="GO:0016705">
    <property type="term" value="F:oxidoreductase activity, acting on paired donors, with incorporation or reduction of molecular oxygen"/>
    <property type="evidence" value="ECO:0007669"/>
    <property type="project" value="InterPro"/>
</dbReference>
<comment type="similarity">
    <text evidence="1">Belongs to the cytochrome P450 family.</text>
</comment>
<proteinExistence type="inferred from homology"/>
<protein>
    <submittedName>
        <fullName evidence="4">Uncharacterized protein</fullName>
    </submittedName>
</protein>
<evidence type="ECO:0000256" key="3">
    <source>
        <dbReference type="ARBA" id="ARBA00023004"/>
    </source>
</evidence>
<name>A0A8X8ATS0_BRACI</name>
<dbReference type="PANTHER" id="PTHR47955:SF15">
    <property type="entry name" value="CYTOCHROME P450 71A2-LIKE"/>
    <property type="match status" value="1"/>
</dbReference>
<dbReference type="PANTHER" id="PTHR47955">
    <property type="entry name" value="CYTOCHROME P450 FAMILY 71 PROTEIN"/>
    <property type="match status" value="1"/>
</dbReference>
<dbReference type="GO" id="GO:0005506">
    <property type="term" value="F:iron ion binding"/>
    <property type="evidence" value="ECO:0007669"/>
    <property type="project" value="InterPro"/>
</dbReference>
<organism evidence="4 5">
    <name type="scientific">Brassica carinata</name>
    <name type="common">Ethiopian mustard</name>
    <name type="synonym">Abyssinian cabbage</name>
    <dbReference type="NCBI Taxonomy" id="52824"/>
    <lineage>
        <taxon>Eukaryota</taxon>
        <taxon>Viridiplantae</taxon>
        <taxon>Streptophyta</taxon>
        <taxon>Embryophyta</taxon>
        <taxon>Tracheophyta</taxon>
        <taxon>Spermatophyta</taxon>
        <taxon>Magnoliopsida</taxon>
        <taxon>eudicotyledons</taxon>
        <taxon>Gunneridae</taxon>
        <taxon>Pentapetalae</taxon>
        <taxon>rosids</taxon>
        <taxon>malvids</taxon>
        <taxon>Brassicales</taxon>
        <taxon>Brassicaceae</taxon>
        <taxon>Brassiceae</taxon>
        <taxon>Brassica</taxon>
    </lineage>
</organism>
<keyword evidence="5" id="KW-1185">Reference proteome</keyword>
<keyword evidence="2" id="KW-0479">Metal-binding</keyword>
<evidence type="ECO:0000313" key="5">
    <source>
        <dbReference type="Proteomes" id="UP000886595"/>
    </source>
</evidence>
<reference evidence="4 5" key="1">
    <citation type="submission" date="2020-02" db="EMBL/GenBank/DDBJ databases">
        <authorList>
            <person name="Ma Q."/>
            <person name="Huang Y."/>
            <person name="Song X."/>
            <person name="Pei D."/>
        </authorList>
    </citation>
    <scope>NUCLEOTIDE SEQUENCE [LARGE SCALE GENOMIC DNA]</scope>
    <source>
        <strain evidence="4">Sxm20200214</strain>
        <tissue evidence="4">Leaf</tissue>
    </source>
</reference>
<dbReference type="GO" id="GO:0020037">
    <property type="term" value="F:heme binding"/>
    <property type="evidence" value="ECO:0007669"/>
    <property type="project" value="InterPro"/>
</dbReference>
<evidence type="ECO:0000256" key="2">
    <source>
        <dbReference type="ARBA" id="ARBA00022723"/>
    </source>
</evidence>
<sequence length="78" mass="9069">MELTARFEKLMGSFSVGTFEPWLAWIDWISGLDAEVENTKNDFDEFLERVVQDHTDGSGDKNDFVHVLLAIQREEHRV</sequence>
<keyword evidence="3" id="KW-0408">Iron</keyword>